<sequence length="71" mass="8513">MYPILELLNYFIQKNTLTKKMIFKNKEIKLRLMPGTPKSRLLKTKYQKNKITAVTKTRVFFSWSVVFCCFC</sequence>
<protein>
    <submittedName>
        <fullName evidence="1">Uncharacterized protein</fullName>
    </submittedName>
</protein>
<evidence type="ECO:0000313" key="1">
    <source>
        <dbReference type="EMBL" id="CDW34507.1"/>
    </source>
</evidence>
<dbReference type="EMBL" id="HACA01017146">
    <property type="protein sequence ID" value="CDW34507.1"/>
    <property type="molecule type" value="Transcribed_RNA"/>
</dbReference>
<dbReference type="AlphaFoldDB" id="A0A0K2U981"/>
<feature type="non-terminal residue" evidence="1">
    <location>
        <position position="71"/>
    </location>
</feature>
<accession>A0A0K2U981</accession>
<reference evidence="1" key="1">
    <citation type="submission" date="2014-05" db="EMBL/GenBank/DDBJ databases">
        <authorList>
            <person name="Chronopoulou M."/>
        </authorList>
    </citation>
    <scope>NUCLEOTIDE SEQUENCE</scope>
    <source>
        <tissue evidence="1">Whole organism</tissue>
    </source>
</reference>
<proteinExistence type="predicted"/>
<name>A0A0K2U981_LEPSM</name>
<organism evidence="1">
    <name type="scientific">Lepeophtheirus salmonis</name>
    <name type="common">Salmon louse</name>
    <name type="synonym">Caligus salmonis</name>
    <dbReference type="NCBI Taxonomy" id="72036"/>
    <lineage>
        <taxon>Eukaryota</taxon>
        <taxon>Metazoa</taxon>
        <taxon>Ecdysozoa</taxon>
        <taxon>Arthropoda</taxon>
        <taxon>Crustacea</taxon>
        <taxon>Multicrustacea</taxon>
        <taxon>Hexanauplia</taxon>
        <taxon>Copepoda</taxon>
        <taxon>Siphonostomatoida</taxon>
        <taxon>Caligidae</taxon>
        <taxon>Lepeophtheirus</taxon>
    </lineage>
</organism>